<keyword evidence="2" id="KW-1185">Reference proteome</keyword>
<protein>
    <submittedName>
        <fullName evidence="1">Uncharacterized protein</fullName>
    </submittedName>
</protein>
<dbReference type="RefSeq" id="WP_128693342.1">
    <property type="nucleotide sequence ID" value="NZ_LHQS01000002.1"/>
</dbReference>
<gene>
    <name evidence="1" type="ORF">ABH15_05290</name>
</gene>
<name>A0A498H252_9EURY</name>
<reference evidence="1 2" key="1">
    <citation type="journal article" date="2015" name="Int. J. Syst. Evol. Microbiol.">
        <title>Methanoculleus taiwanensis sp. nov., a methanogen isolated from deep marine sediment at the deformation front area near Taiwan.</title>
        <authorList>
            <person name="Weng C.Y."/>
            <person name="Chen S.C."/>
            <person name="Lai M.C."/>
            <person name="Wu S.Y."/>
            <person name="Lin S."/>
            <person name="Yang T.F."/>
            <person name="Chen P.C."/>
        </authorList>
    </citation>
    <scope>NUCLEOTIDE SEQUENCE [LARGE SCALE GENOMIC DNA]</scope>
    <source>
        <strain evidence="1 2">CYW4</strain>
    </source>
</reference>
<evidence type="ECO:0000313" key="2">
    <source>
        <dbReference type="Proteomes" id="UP000290932"/>
    </source>
</evidence>
<dbReference type="Proteomes" id="UP000290932">
    <property type="component" value="Unassembled WGS sequence"/>
</dbReference>
<accession>A0A498H252</accession>
<dbReference type="AlphaFoldDB" id="A0A498H252"/>
<dbReference type="OrthoDB" id="36424at2157"/>
<evidence type="ECO:0000313" key="1">
    <source>
        <dbReference type="EMBL" id="RXE56507.1"/>
    </source>
</evidence>
<sequence length="160" mass="18410">MGFECIQCGECCSHLGQVHVIAEEYGGYRFLIRNVYTGEKTPVCIDADKIHLYPEKGIFKERPEACPFLRKDPENRRVCCIVHATRPEICRDFSCWRLLIVDGTGTRAGRIMGSRHLAADDPVLAEVWEKEVRTMHEPEDAAWEAEMIRIVRRAGYSVRR</sequence>
<dbReference type="EMBL" id="LHQS01000002">
    <property type="protein sequence ID" value="RXE56507.1"/>
    <property type="molecule type" value="Genomic_DNA"/>
</dbReference>
<comment type="caution">
    <text evidence="1">The sequence shown here is derived from an EMBL/GenBank/DDBJ whole genome shotgun (WGS) entry which is preliminary data.</text>
</comment>
<organism evidence="1 2">
    <name type="scientific">Methanoculleus taiwanensis</name>
    <dbReference type="NCBI Taxonomy" id="1550565"/>
    <lineage>
        <taxon>Archaea</taxon>
        <taxon>Methanobacteriati</taxon>
        <taxon>Methanobacteriota</taxon>
        <taxon>Stenosarchaea group</taxon>
        <taxon>Methanomicrobia</taxon>
        <taxon>Methanomicrobiales</taxon>
        <taxon>Methanomicrobiaceae</taxon>
        <taxon>Methanoculleus</taxon>
    </lineage>
</organism>
<proteinExistence type="predicted"/>